<dbReference type="PANTHER" id="PTHR30204:SF93">
    <property type="entry name" value="HTH MERR-TYPE DOMAIN-CONTAINING PROTEIN"/>
    <property type="match status" value="1"/>
</dbReference>
<feature type="domain" description="HTH merR-type" evidence="2">
    <location>
        <begin position="1"/>
        <end position="68"/>
    </location>
</feature>
<organism evidence="3 4">
    <name type="scientific">Kineosporia babensis</name>
    <dbReference type="NCBI Taxonomy" id="499548"/>
    <lineage>
        <taxon>Bacteria</taxon>
        <taxon>Bacillati</taxon>
        <taxon>Actinomycetota</taxon>
        <taxon>Actinomycetes</taxon>
        <taxon>Kineosporiales</taxon>
        <taxon>Kineosporiaceae</taxon>
        <taxon>Kineosporia</taxon>
    </lineage>
</organism>
<accession>A0A9X1SWT9</accession>
<dbReference type="PROSITE" id="PS50937">
    <property type="entry name" value="HTH_MERR_2"/>
    <property type="match status" value="1"/>
</dbReference>
<dbReference type="InterPro" id="IPR000551">
    <property type="entry name" value="MerR-type_HTH_dom"/>
</dbReference>
<dbReference type="SUPFAM" id="SSF46955">
    <property type="entry name" value="Putative DNA-binding domain"/>
    <property type="match status" value="1"/>
</dbReference>
<evidence type="ECO:0000313" key="4">
    <source>
        <dbReference type="Proteomes" id="UP001138997"/>
    </source>
</evidence>
<evidence type="ECO:0000313" key="3">
    <source>
        <dbReference type="EMBL" id="MCD5309778.1"/>
    </source>
</evidence>
<dbReference type="Proteomes" id="UP001138997">
    <property type="component" value="Unassembled WGS sequence"/>
</dbReference>
<keyword evidence="4" id="KW-1185">Reference proteome</keyword>
<gene>
    <name evidence="3" type="ORF">LR394_02635</name>
</gene>
<dbReference type="PANTHER" id="PTHR30204">
    <property type="entry name" value="REDOX-CYCLING DRUG-SENSING TRANSCRIPTIONAL ACTIVATOR SOXR"/>
    <property type="match status" value="1"/>
</dbReference>
<dbReference type="InterPro" id="IPR047057">
    <property type="entry name" value="MerR_fam"/>
</dbReference>
<dbReference type="PRINTS" id="PR00040">
    <property type="entry name" value="HTHMERR"/>
</dbReference>
<dbReference type="InterPro" id="IPR009061">
    <property type="entry name" value="DNA-bd_dom_put_sf"/>
</dbReference>
<dbReference type="EMBL" id="JAJOMB010000001">
    <property type="protein sequence ID" value="MCD5309778.1"/>
    <property type="molecule type" value="Genomic_DNA"/>
</dbReference>
<protein>
    <submittedName>
        <fullName evidence="3">MerR family transcriptional regulator</fullName>
    </submittedName>
</protein>
<dbReference type="SMART" id="SM00422">
    <property type="entry name" value="HTH_MERR"/>
    <property type="match status" value="1"/>
</dbReference>
<name>A0A9X1SWT9_9ACTN</name>
<reference evidence="3" key="1">
    <citation type="submission" date="2021-11" db="EMBL/GenBank/DDBJ databases">
        <title>Streptomyces corallinus and Kineosporia corallina sp. nov., two new coral-derived marine actinobacteria.</title>
        <authorList>
            <person name="Buangrab K."/>
            <person name="Sutthacheep M."/>
            <person name="Yeemin T."/>
            <person name="Harunari E."/>
            <person name="Igarashi Y."/>
            <person name="Sripreechasak P."/>
            <person name="Kanchanasin P."/>
            <person name="Tanasupawat S."/>
            <person name="Phongsopitanun W."/>
        </authorList>
    </citation>
    <scope>NUCLEOTIDE SEQUENCE</scope>
    <source>
        <strain evidence="3">JCM 31032</strain>
    </source>
</reference>
<dbReference type="AlphaFoldDB" id="A0A9X1SWT9"/>
<comment type="caution">
    <text evidence="3">The sequence shown here is derived from an EMBL/GenBank/DDBJ whole genome shotgun (WGS) entry which is preliminary data.</text>
</comment>
<proteinExistence type="predicted"/>
<evidence type="ECO:0000256" key="1">
    <source>
        <dbReference type="ARBA" id="ARBA00023125"/>
    </source>
</evidence>
<dbReference type="GO" id="GO:0003677">
    <property type="term" value="F:DNA binding"/>
    <property type="evidence" value="ECO:0007669"/>
    <property type="project" value="UniProtKB-KW"/>
</dbReference>
<keyword evidence="1" id="KW-0238">DNA-binding</keyword>
<dbReference type="GO" id="GO:0003700">
    <property type="term" value="F:DNA-binding transcription factor activity"/>
    <property type="evidence" value="ECO:0007669"/>
    <property type="project" value="InterPro"/>
</dbReference>
<dbReference type="Pfam" id="PF13411">
    <property type="entry name" value="MerR_1"/>
    <property type="match status" value="1"/>
</dbReference>
<dbReference type="Gene3D" id="1.10.1660.10">
    <property type="match status" value="1"/>
</dbReference>
<evidence type="ECO:0000259" key="2">
    <source>
        <dbReference type="PROSITE" id="PS50937"/>
    </source>
</evidence>
<dbReference type="RefSeq" id="WP_231438696.1">
    <property type="nucleotide sequence ID" value="NZ_JAJOMB010000001.1"/>
</dbReference>
<sequence length="114" mass="12300">MRIGELAQRTGASVRSLRHYEANGLLSAERRSNGYREFPDCAVETVARIRALLAAGLPLAAIEQVLPCVLNQKLEVQTCDSVVAVLQKELCKLDAQAAQVHRARTAISAMLSGA</sequence>